<evidence type="ECO:0008006" key="3">
    <source>
        <dbReference type="Google" id="ProtNLM"/>
    </source>
</evidence>
<evidence type="ECO:0000313" key="1">
    <source>
        <dbReference type="EMBL" id="BBE17853.1"/>
    </source>
</evidence>
<dbReference type="KEGG" id="anf:AQPE_2012"/>
<gene>
    <name evidence="1" type="ORF">AQPE_2012</name>
</gene>
<dbReference type="RefSeq" id="WP_318350816.1">
    <property type="nucleotide sequence ID" value="NZ_AP018694.1"/>
</dbReference>
<dbReference type="EMBL" id="AP018694">
    <property type="protein sequence ID" value="BBE17853.1"/>
    <property type="molecule type" value="Genomic_DNA"/>
</dbReference>
<accession>A0A5K7S8G9</accession>
<dbReference type="InterPro" id="IPR029024">
    <property type="entry name" value="TerB-like"/>
</dbReference>
<dbReference type="Proteomes" id="UP001193389">
    <property type="component" value="Chromosome"/>
</dbReference>
<keyword evidence="2" id="KW-1185">Reference proteome</keyword>
<proteinExistence type="predicted"/>
<sequence>MFKLFKKKEPNPISNEWSNLTINQRMSVLNLIFSISIGDNGLEDSNKRVSILNTYIGLLGVRSDQCMAYFTSEGYTKMVSDLIPLSQKQKEFLIIAAYEMITRNGKAKDTELIMTGNIFEQIGIDAERFMATIEKAVALTNYFSKV</sequence>
<dbReference type="AlphaFoldDB" id="A0A5K7S8G9"/>
<dbReference type="SUPFAM" id="SSF158682">
    <property type="entry name" value="TerB-like"/>
    <property type="match status" value="1"/>
</dbReference>
<protein>
    <recommendedName>
        <fullName evidence="3">Co-chaperone DjlA N-terminal domain-containing protein</fullName>
    </recommendedName>
</protein>
<evidence type="ECO:0000313" key="2">
    <source>
        <dbReference type="Proteomes" id="UP001193389"/>
    </source>
</evidence>
<name>A0A5K7S8G9_9BACT</name>
<organism evidence="1 2">
    <name type="scientific">Aquipluma nitroreducens</name>
    <dbReference type="NCBI Taxonomy" id="2010828"/>
    <lineage>
        <taxon>Bacteria</taxon>
        <taxon>Pseudomonadati</taxon>
        <taxon>Bacteroidota</taxon>
        <taxon>Bacteroidia</taxon>
        <taxon>Marinilabiliales</taxon>
        <taxon>Prolixibacteraceae</taxon>
        <taxon>Aquipluma</taxon>
    </lineage>
</organism>
<reference evidence="1" key="1">
    <citation type="journal article" date="2020" name="Int. J. Syst. Evol. Microbiol.">
        <title>Aquipluma nitroreducens gen. nov. sp. nov., a novel facultatively anaerobic bacterium isolated from a freshwater lake.</title>
        <authorList>
            <person name="Watanabe M."/>
            <person name="Kojima H."/>
            <person name="Fukui M."/>
        </authorList>
    </citation>
    <scope>NUCLEOTIDE SEQUENCE</scope>
    <source>
        <strain evidence="1">MeG22</strain>
    </source>
</reference>